<dbReference type="RefSeq" id="WP_343921765.1">
    <property type="nucleotide sequence ID" value="NZ_BAAAJT010000003.1"/>
</dbReference>
<reference evidence="3" key="1">
    <citation type="journal article" date="2019" name="Int. J. Syst. Evol. Microbiol.">
        <title>The Global Catalogue of Microorganisms (GCM) 10K type strain sequencing project: providing services to taxonomists for standard genome sequencing and annotation.</title>
        <authorList>
            <consortium name="The Broad Institute Genomics Platform"/>
            <consortium name="The Broad Institute Genome Sequencing Center for Infectious Disease"/>
            <person name="Wu L."/>
            <person name="Ma J."/>
        </authorList>
    </citation>
    <scope>NUCLEOTIDE SEQUENCE [LARGE SCALE GENOMIC DNA]</scope>
    <source>
        <strain evidence="3">CGMCC 1.12477</strain>
    </source>
</reference>
<evidence type="ECO:0000259" key="1">
    <source>
        <dbReference type="PROSITE" id="PS51704"/>
    </source>
</evidence>
<dbReference type="PANTHER" id="PTHR43805:SF1">
    <property type="entry name" value="GP-PDE DOMAIN-CONTAINING PROTEIN"/>
    <property type="match status" value="1"/>
</dbReference>
<protein>
    <submittedName>
        <fullName evidence="2">Glycerophosphodiester phosphodiesterase family protein</fullName>
    </submittedName>
</protein>
<evidence type="ECO:0000313" key="3">
    <source>
        <dbReference type="Proteomes" id="UP001597351"/>
    </source>
</evidence>
<keyword evidence="3" id="KW-1185">Reference proteome</keyword>
<organism evidence="2 3">
    <name type="scientific">Nocardioides aestuarii</name>
    <dbReference type="NCBI Taxonomy" id="252231"/>
    <lineage>
        <taxon>Bacteria</taxon>
        <taxon>Bacillati</taxon>
        <taxon>Actinomycetota</taxon>
        <taxon>Actinomycetes</taxon>
        <taxon>Propionibacteriales</taxon>
        <taxon>Nocardioidaceae</taxon>
        <taxon>Nocardioides</taxon>
    </lineage>
</organism>
<accession>A0ABW4TPY5</accession>
<sequence>MTEPTGHAYLDAVPPPLAFAHRGGATHPDLLGLENTMTAFRHAHALGYTHLETDVHATRDGVLLAFHDSVLDRVTDQRGSVEDLILADVRRARIGPSEQVPTLAELFDALPAARFNIDLKSDAAVPLLARFVDEREVHERLLVGSFSHRRLRRFRRLTGGRVATSASPVEVAAYLALPVAVAERVTGGEFAAFQVPHRRGPLVVSGRRLVRRAHAADKHVHSWTIDDPAEMIELLDRGVDGLMTDRTDILKDVLAARGQWRGRP</sequence>
<feature type="domain" description="GP-PDE" evidence="1">
    <location>
        <begin position="16"/>
        <end position="254"/>
    </location>
</feature>
<dbReference type="InterPro" id="IPR030395">
    <property type="entry name" value="GP_PDE_dom"/>
</dbReference>
<gene>
    <name evidence="2" type="ORF">ACFSDE_17945</name>
</gene>
<dbReference type="Gene3D" id="3.20.20.190">
    <property type="entry name" value="Phosphatidylinositol (PI) phosphodiesterase"/>
    <property type="match status" value="1"/>
</dbReference>
<comment type="caution">
    <text evidence="2">The sequence shown here is derived from an EMBL/GenBank/DDBJ whole genome shotgun (WGS) entry which is preliminary data.</text>
</comment>
<dbReference type="Pfam" id="PF03009">
    <property type="entry name" value="GDPD"/>
    <property type="match status" value="1"/>
</dbReference>
<proteinExistence type="predicted"/>
<dbReference type="InterPro" id="IPR017946">
    <property type="entry name" value="PLC-like_Pdiesterase_TIM-brl"/>
</dbReference>
<evidence type="ECO:0000313" key="2">
    <source>
        <dbReference type="EMBL" id="MFD1948689.1"/>
    </source>
</evidence>
<dbReference type="PROSITE" id="PS51704">
    <property type="entry name" value="GP_PDE"/>
    <property type="match status" value="1"/>
</dbReference>
<dbReference type="PANTHER" id="PTHR43805">
    <property type="entry name" value="GLYCEROPHOSPHORYL DIESTER PHOSPHODIESTERASE"/>
    <property type="match status" value="1"/>
</dbReference>
<name>A0ABW4TPY5_9ACTN</name>
<dbReference type="SUPFAM" id="SSF51695">
    <property type="entry name" value="PLC-like phosphodiesterases"/>
    <property type="match status" value="1"/>
</dbReference>
<dbReference type="Proteomes" id="UP001597351">
    <property type="component" value="Unassembled WGS sequence"/>
</dbReference>
<dbReference type="EMBL" id="JBHUGD010000004">
    <property type="protein sequence ID" value="MFD1948689.1"/>
    <property type="molecule type" value="Genomic_DNA"/>
</dbReference>